<evidence type="ECO:0000256" key="9">
    <source>
        <dbReference type="ARBA" id="ARBA00022833"/>
    </source>
</evidence>
<comment type="similarity">
    <text evidence="3">Belongs to the helicase family. RecQ subfamily.</text>
</comment>
<evidence type="ECO:0000256" key="14">
    <source>
        <dbReference type="ARBA" id="ARBA00023235"/>
    </source>
</evidence>
<dbReference type="Gene3D" id="3.40.50.300">
    <property type="entry name" value="P-loop containing nucleotide triphosphate hydrolases"/>
    <property type="match status" value="2"/>
</dbReference>
<dbReference type="InterPro" id="IPR044876">
    <property type="entry name" value="HRDC_dom_sf"/>
</dbReference>
<dbReference type="GO" id="GO:0009432">
    <property type="term" value="P:SOS response"/>
    <property type="evidence" value="ECO:0007669"/>
    <property type="project" value="UniProtKB-UniRule"/>
</dbReference>
<evidence type="ECO:0000256" key="1">
    <source>
        <dbReference type="ARBA" id="ARBA00001946"/>
    </source>
</evidence>
<dbReference type="GO" id="GO:0046872">
    <property type="term" value="F:metal ion binding"/>
    <property type="evidence" value="ECO:0007669"/>
    <property type="project" value="UniProtKB-KW"/>
</dbReference>
<evidence type="ECO:0000259" key="19">
    <source>
        <dbReference type="PROSITE" id="PS51194"/>
    </source>
</evidence>
<dbReference type="AlphaFoldDB" id="A0A5A9XT16"/>
<keyword evidence="12" id="KW-0233">DNA recombination</keyword>
<comment type="cofactor">
    <cofactor evidence="2">
        <name>Zn(2+)</name>
        <dbReference type="ChEBI" id="CHEBI:29105"/>
    </cofactor>
</comment>
<protein>
    <recommendedName>
        <fullName evidence="16">DNA helicase RecQ</fullName>
        <ecNumber evidence="16">5.6.2.4</ecNumber>
    </recommendedName>
</protein>
<proteinExistence type="inferred from homology"/>
<evidence type="ECO:0000256" key="12">
    <source>
        <dbReference type="ARBA" id="ARBA00023172"/>
    </source>
</evidence>
<evidence type="ECO:0000256" key="5">
    <source>
        <dbReference type="ARBA" id="ARBA00022741"/>
    </source>
</evidence>
<evidence type="ECO:0000256" key="16">
    <source>
        <dbReference type="NCBIfam" id="TIGR01389"/>
    </source>
</evidence>
<dbReference type="RefSeq" id="WP_149305800.1">
    <property type="nucleotide sequence ID" value="NZ_SRSD01000001.1"/>
</dbReference>
<keyword evidence="14" id="KW-0413">Isomerase</keyword>
<comment type="caution">
    <text evidence="20">The sequence shown here is derived from an EMBL/GenBank/DDBJ whole genome shotgun (WGS) entry which is preliminary data.</text>
</comment>
<dbReference type="PROSITE" id="PS50967">
    <property type="entry name" value="HRDC"/>
    <property type="match status" value="1"/>
</dbReference>
<feature type="domain" description="Helicase ATP-binding" evidence="18">
    <location>
        <begin position="26"/>
        <end position="194"/>
    </location>
</feature>
<evidence type="ECO:0000256" key="6">
    <source>
        <dbReference type="ARBA" id="ARBA00022763"/>
    </source>
</evidence>
<dbReference type="Pfam" id="PF16124">
    <property type="entry name" value="RecQ_Zn_bind"/>
    <property type="match status" value="1"/>
</dbReference>
<dbReference type="GO" id="GO:0043138">
    <property type="term" value="F:3'-5' DNA helicase activity"/>
    <property type="evidence" value="ECO:0007669"/>
    <property type="project" value="UniProtKB-EC"/>
</dbReference>
<dbReference type="GO" id="GO:0006310">
    <property type="term" value="P:DNA recombination"/>
    <property type="evidence" value="ECO:0007669"/>
    <property type="project" value="UniProtKB-UniRule"/>
</dbReference>
<dbReference type="PROSITE" id="PS51192">
    <property type="entry name" value="HELICASE_ATP_BIND_1"/>
    <property type="match status" value="1"/>
</dbReference>
<dbReference type="InterPro" id="IPR004589">
    <property type="entry name" value="DNA_helicase_ATP-dep_RecQ"/>
</dbReference>
<dbReference type="SMART" id="SM00956">
    <property type="entry name" value="RQC"/>
    <property type="match status" value="1"/>
</dbReference>
<organism evidence="20 21">
    <name type="scientific">Oryzomonas rubra</name>
    <dbReference type="NCBI Taxonomy" id="2509454"/>
    <lineage>
        <taxon>Bacteria</taxon>
        <taxon>Pseudomonadati</taxon>
        <taxon>Thermodesulfobacteriota</taxon>
        <taxon>Desulfuromonadia</taxon>
        <taxon>Geobacterales</taxon>
        <taxon>Geobacteraceae</taxon>
        <taxon>Oryzomonas</taxon>
    </lineage>
</organism>
<keyword evidence="10" id="KW-0067">ATP-binding</keyword>
<dbReference type="Pfam" id="PF00270">
    <property type="entry name" value="DEAD"/>
    <property type="match status" value="1"/>
</dbReference>
<accession>A0A5A9XT16</accession>
<dbReference type="InterPro" id="IPR014001">
    <property type="entry name" value="Helicase_ATP-bd"/>
</dbReference>
<dbReference type="GO" id="GO:0005524">
    <property type="term" value="F:ATP binding"/>
    <property type="evidence" value="ECO:0007669"/>
    <property type="project" value="UniProtKB-KW"/>
</dbReference>
<dbReference type="GO" id="GO:0043590">
    <property type="term" value="C:bacterial nucleoid"/>
    <property type="evidence" value="ECO:0007669"/>
    <property type="project" value="TreeGrafter"/>
</dbReference>
<dbReference type="InterPro" id="IPR032284">
    <property type="entry name" value="RecQ_Zn-bd"/>
</dbReference>
<dbReference type="InterPro" id="IPR006293">
    <property type="entry name" value="DNA_helicase_ATP-dep_RecQ_bac"/>
</dbReference>
<dbReference type="SUPFAM" id="SSF47819">
    <property type="entry name" value="HRDC-like"/>
    <property type="match status" value="1"/>
</dbReference>
<keyword evidence="6" id="KW-0227">DNA damage</keyword>
<evidence type="ECO:0000256" key="15">
    <source>
        <dbReference type="ARBA" id="ARBA00034617"/>
    </source>
</evidence>
<dbReference type="FunFam" id="1.10.10.10:FF:000175">
    <property type="entry name" value="ATP-dependent DNA helicase RecQ"/>
    <property type="match status" value="1"/>
</dbReference>
<dbReference type="CDD" id="cd17920">
    <property type="entry name" value="DEXHc_RecQ"/>
    <property type="match status" value="1"/>
</dbReference>
<dbReference type="GO" id="GO:0006281">
    <property type="term" value="P:DNA repair"/>
    <property type="evidence" value="ECO:0007669"/>
    <property type="project" value="UniProtKB-KW"/>
</dbReference>
<dbReference type="Gene3D" id="1.10.150.80">
    <property type="entry name" value="HRDC domain"/>
    <property type="match status" value="1"/>
</dbReference>
<evidence type="ECO:0000313" key="21">
    <source>
        <dbReference type="Proteomes" id="UP000324298"/>
    </source>
</evidence>
<dbReference type="SMART" id="SM00341">
    <property type="entry name" value="HRDC"/>
    <property type="match status" value="1"/>
</dbReference>
<keyword evidence="7 20" id="KW-0378">Hydrolase</keyword>
<dbReference type="InterPro" id="IPR036388">
    <property type="entry name" value="WH-like_DNA-bd_sf"/>
</dbReference>
<dbReference type="InterPro" id="IPR018982">
    <property type="entry name" value="RQC_domain"/>
</dbReference>
<dbReference type="GO" id="GO:0009378">
    <property type="term" value="F:four-way junction helicase activity"/>
    <property type="evidence" value="ECO:0007669"/>
    <property type="project" value="TreeGrafter"/>
</dbReference>
<dbReference type="SUPFAM" id="SSF52540">
    <property type="entry name" value="P-loop containing nucleoside triphosphate hydrolases"/>
    <property type="match status" value="2"/>
</dbReference>
<dbReference type="InterPro" id="IPR002121">
    <property type="entry name" value="HRDC_dom"/>
</dbReference>
<dbReference type="GO" id="GO:0030894">
    <property type="term" value="C:replisome"/>
    <property type="evidence" value="ECO:0007669"/>
    <property type="project" value="TreeGrafter"/>
</dbReference>
<evidence type="ECO:0000256" key="7">
    <source>
        <dbReference type="ARBA" id="ARBA00022801"/>
    </source>
</evidence>
<dbReference type="PANTHER" id="PTHR13710:SF105">
    <property type="entry name" value="ATP-DEPENDENT DNA HELICASE Q1"/>
    <property type="match status" value="1"/>
</dbReference>
<dbReference type="Pfam" id="PF00271">
    <property type="entry name" value="Helicase_C"/>
    <property type="match status" value="1"/>
</dbReference>
<evidence type="ECO:0000259" key="18">
    <source>
        <dbReference type="PROSITE" id="PS51192"/>
    </source>
</evidence>
<dbReference type="PROSITE" id="PS51194">
    <property type="entry name" value="HELICASE_CTER"/>
    <property type="match status" value="1"/>
</dbReference>
<comment type="cofactor">
    <cofactor evidence="1">
        <name>Mg(2+)</name>
        <dbReference type="ChEBI" id="CHEBI:18420"/>
    </cofactor>
</comment>
<keyword evidence="21" id="KW-1185">Reference proteome</keyword>
<evidence type="ECO:0000256" key="4">
    <source>
        <dbReference type="ARBA" id="ARBA00022723"/>
    </source>
</evidence>
<dbReference type="OrthoDB" id="9760034at2"/>
<dbReference type="NCBIfam" id="TIGR00614">
    <property type="entry name" value="recQ_fam"/>
    <property type="match status" value="1"/>
</dbReference>
<evidence type="ECO:0000256" key="10">
    <source>
        <dbReference type="ARBA" id="ARBA00022840"/>
    </source>
</evidence>
<dbReference type="InterPro" id="IPR027417">
    <property type="entry name" value="P-loop_NTPase"/>
</dbReference>
<evidence type="ECO:0000313" key="20">
    <source>
        <dbReference type="EMBL" id="KAA0895219.1"/>
    </source>
</evidence>
<evidence type="ECO:0000256" key="8">
    <source>
        <dbReference type="ARBA" id="ARBA00022806"/>
    </source>
</evidence>
<evidence type="ECO:0000256" key="2">
    <source>
        <dbReference type="ARBA" id="ARBA00001947"/>
    </source>
</evidence>
<sequence length="601" mass="66757">MTTSLQETLKNIFGYTSFRPHQQEIISAIVAGEDAFVLMPTGGGKSLCYQVPALHRAGVGIVVSPLISLMKDQVDALTANGVAAALYNSSLKEAEARQVLARLHGGQLDLLYVSPERLMSDGFLDRLKDLDIALFAIDEAHCVSQWGHDFRPEYVQLGRLRDLFPGIPLIALTATADPQTRTDIIGRLGLTEAVCHVAGFDRPNIRYTVLEKQKPFQQLSTFLKGRADEAGIVYALSRKRVEELAGRLAEAGIKAAPYHAGLSDRERQQTQDAFQRDDLRVVVATVAFGMGIDKPNVRFVVHYDLPKNIESYYQETGRAGRDGLPAEALLLFGYGDIAISRALIENGGNPDQKRIELHKLNAMVGFAEALTCRRRVLLGYFGEHLEEDCGNCDVCQSPPERYDATEDAQKALSCVYRVGQRFGMGHVIEVLRGSRSQRIQSLGHDRLSTYGIGKELSQDAWGGLMRQLLHLGYLEQDVGNYSVLHLTARSKPVLRGEEQVVLARPRVRVVAKKEPKRGRGELEYDRELFERLRMLRKRLADEQQVPPFVVFGDATLVEMAAYRPTDDDGLARISGVGKHKLARYGAAFLREIRGEADLSDS</sequence>
<dbReference type="InterPro" id="IPR011545">
    <property type="entry name" value="DEAD/DEAH_box_helicase_dom"/>
</dbReference>
<keyword evidence="9" id="KW-0862">Zinc</keyword>
<dbReference type="NCBIfam" id="TIGR01389">
    <property type="entry name" value="recQ"/>
    <property type="match status" value="1"/>
</dbReference>
<comment type="catalytic activity">
    <reaction evidence="15">
        <text>Couples ATP hydrolysis with the unwinding of duplex DNA by translocating in the 3'-5' direction.</text>
        <dbReference type="EC" id="5.6.2.4"/>
    </reaction>
</comment>
<keyword evidence="4" id="KW-0479">Metal-binding</keyword>
<evidence type="ECO:0000256" key="3">
    <source>
        <dbReference type="ARBA" id="ARBA00005446"/>
    </source>
</evidence>
<dbReference type="GO" id="GO:0006260">
    <property type="term" value="P:DNA replication"/>
    <property type="evidence" value="ECO:0007669"/>
    <property type="project" value="InterPro"/>
</dbReference>
<dbReference type="CDD" id="cd18794">
    <property type="entry name" value="SF2_C_RecQ"/>
    <property type="match status" value="1"/>
</dbReference>
<dbReference type="EC" id="5.6.2.4" evidence="16"/>
<dbReference type="Gene3D" id="1.10.10.10">
    <property type="entry name" value="Winged helix-like DNA-binding domain superfamily/Winged helix DNA-binding domain"/>
    <property type="match status" value="1"/>
</dbReference>
<dbReference type="InterPro" id="IPR001650">
    <property type="entry name" value="Helicase_C-like"/>
</dbReference>
<dbReference type="GO" id="GO:0005737">
    <property type="term" value="C:cytoplasm"/>
    <property type="evidence" value="ECO:0007669"/>
    <property type="project" value="TreeGrafter"/>
</dbReference>
<dbReference type="Pfam" id="PF09382">
    <property type="entry name" value="RQC"/>
    <property type="match status" value="1"/>
</dbReference>
<keyword evidence="11" id="KW-0238">DNA-binding</keyword>
<reference evidence="20 21" key="1">
    <citation type="submission" date="2019-04" db="EMBL/GenBank/DDBJ databases">
        <title>Geobacter ruber sp. nov., ferric-reducing bacteria isolated from paddy soil.</title>
        <authorList>
            <person name="Xu Z."/>
            <person name="Masuda Y."/>
            <person name="Itoh H."/>
            <person name="Senoo K."/>
        </authorList>
    </citation>
    <scope>NUCLEOTIDE SEQUENCE [LARGE SCALE GENOMIC DNA]</scope>
    <source>
        <strain evidence="20 21">Red88</strain>
    </source>
</reference>
<feature type="domain" description="Helicase C-terminal" evidence="19">
    <location>
        <begin position="215"/>
        <end position="363"/>
    </location>
</feature>
<evidence type="ECO:0000259" key="17">
    <source>
        <dbReference type="PROSITE" id="PS50967"/>
    </source>
</evidence>
<evidence type="ECO:0000256" key="11">
    <source>
        <dbReference type="ARBA" id="ARBA00023125"/>
    </source>
</evidence>
<dbReference type="Proteomes" id="UP000324298">
    <property type="component" value="Unassembled WGS sequence"/>
</dbReference>
<dbReference type="SMART" id="SM00490">
    <property type="entry name" value="HELICc"/>
    <property type="match status" value="1"/>
</dbReference>
<dbReference type="PANTHER" id="PTHR13710">
    <property type="entry name" value="DNA HELICASE RECQ FAMILY MEMBER"/>
    <property type="match status" value="1"/>
</dbReference>
<dbReference type="FunFam" id="3.40.50.300:FF:000296">
    <property type="entry name" value="ATP-dependent DNA helicase RecQ"/>
    <property type="match status" value="1"/>
</dbReference>
<dbReference type="InterPro" id="IPR010997">
    <property type="entry name" value="HRDC-like_sf"/>
</dbReference>
<dbReference type="Pfam" id="PF00570">
    <property type="entry name" value="HRDC"/>
    <property type="match status" value="1"/>
</dbReference>
<name>A0A5A9XT16_9BACT</name>
<feature type="domain" description="HRDC" evidence="17">
    <location>
        <begin position="522"/>
        <end position="601"/>
    </location>
</feature>
<keyword evidence="13" id="KW-0234">DNA repair</keyword>
<dbReference type="GO" id="GO:0003677">
    <property type="term" value="F:DNA binding"/>
    <property type="evidence" value="ECO:0007669"/>
    <property type="project" value="UniProtKB-KW"/>
</dbReference>
<dbReference type="SMART" id="SM00487">
    <property type="entry name" value="DEXDc"/>
    <property type="match status" value="1"/>
</dbReference>
<evidence type="ECO:0000256" key="13">
    <source>
        <dbReference type="ARBA" id="ARBA00023204"/>
    </source>
</evidence>
<dbReference type="EMBL" id="SRSD01000001">
    <property type="protein sequence ID" value="KAA0895219.1"/>
    <property type="molecule type" value="Genomic_DNA"/>
</dbReference>
<keyword evidence="5" id="KW-0547">Nucleotide-binding</keyword>
<gene>
    <name evidence="20" type="primary">recQ</name>
    <name evidence="20" type="ORF">ET418_01480</name>
</gene>
<dbReference type="FunFam" id="1.10.150.80:FF:000002">
    <property type="entry name" value="ATP-dependent DNA helicase RecQ"/>
    <property type="match status" value="1"/>
</dbReference>
<dbReference type="FunFam" id="3.40.50.300:FF:000156">
    <property type="entry name" value="ATP-dependent DNA helicase recQ"/>
    <property type="match status" value="1"/>
</dbReference>
<keyword evidence="8 20" id="KW-0347">Helicase</keyword>
<dbReference type="GO" id="GO:0016787">
    <property type="term" value="F:hydrolase activity"/>
    <property type="evidence" value="ECO:0007669"/>
    <property type="project" value="UniProtKB-KW"/>
</dbReference>